<dbReference type="InParanoid" id="A0A2H3E6B3"/>
<reference evidence="2" key="1">
    <citation type="journal article" date="2017" name="Nat. Ecol. Evol.">
        <title>Genome expansion and lineage-specific genetic innovations in the forest pathogenic fungi Armillaria.</title>
        <authorList>
            <person name="Sipos G."/>
            <person name="Prasanna A.N."/>
            <person name="Walter M.C."/>
            <person name="O'Connor E."/>
            <person name="Balint B."/>
            <person name="Krizsan K."/>
            <person name="Kiss B."/>
            <person name="Hess J."/>
            <person name="Varga T."/>
            <person name="Slot J."/>
            <person name="Riley R."/>
            <person name="Boka B."/>
            <person name="Rigling D."/>
            <person name="Barry K."/>
            <person name="Lee J."/>
            <person name="Mihaltcheva S."/>
            <person name="LaButti K."/>
            <person name="Lipzen A."/>
            <person name="Waldron R."/>
            <person name="Moloney N.M."/>
            <person name="Sperisen C."/>
            <person name="Kredics L."/>
            <person name="Vagvoelgyi C."/>
            <person name="Patrignani A."/>
            <person name="Fitzpatrick D."/>
            <person name="Nagy I."/>
            <person name="Doyle S."/>
            <person name="Anderson J.B."/>
            <person name="Grigoriev I.V."/>
            <person name="Gueldener U."/>
            <person name="Muensterkoetter M."/>
            <person name="Nagy L.G."/>
        </authorList>
    </citation>
    <scope>NUCLEOTIDE SEQUENCE [LARGE SCALE GENOMIC DNA]</scope>
    <source>
        <strain evidence="2">Ar21-2</strain>
    </source>
</reference>
<dbReference type="SUPFAM" id="SSF54928">
    <property type="entry name" value="RNA-binding domain, RBD"/>
    <property type="match status" value="1"/>
</dbReference>
<evidence type="ECO:0000313" key="2">
    <source>
        <dbReference type="Proteomes" id="UP000217790"/>
    </source>
</evidence>
<dbReference type="Proteomes" id="UP000217790">
    <property type="component" value="Unassembled WGS sequence"/>
</dbReference>
<dbReference type="OrthoDB" id="2856492at2759"/>
<sequence length="398" mass="44601">MLGRLSSTIRRRSANRTVPTLHQLSSSSAIHRHRTVRVGNLPVGYNVAQVVKAIKANPVEKILTKKDHMLIRFFDDAAAERCVERCADAKGLTLKMDEDGSPRLSAETVAGLGAFNLSRTFRLENLPAAATEDRLRKKFAAIDGLESLHCETNAYVRFLEVNQAIDAAAIFLRKRELDSDLRNTRVTYINDDDSYDLPDWYTGTEDGGPVQRMVTVNSASLEVKSFIRQSVRSFEKDHLSVLSFRVFPATNNIVMRFPTAGLARSYVDAYQAEASKLGVDLALEYDARTEYITRGMVTALALGACRAVRFVLRQSQLKQIIEYHKIFRLFGRLHAIRPQVREETESLIIYVVFEDIRSAMKCILGLAKPDRLGLDTAFLKGAKVNFFGSRNLAPVSVP</sequence>
<evidence type="ECO:0000313" key="1">
    <source>
        <dbReference type="EMBL" id="PBL02986.1"/>
    </source>
</evidence>
<name>A0A2H3E6B3_ARMGA</name>
<keyword evidence="2" id="KW-1185">Reference proteome</keyword>
<accession>A0A2H3E6B3</accession>
<proteinExistence type="predicted"/>
<dbReference type="STRING" id="47427.A0A2H3E6B3"/>
<dbReference type="EMBL" id="KZ293645">
    <property type="protein sequence ID" value="PBL02986.1"/>
    <property type="molecule type" value="Genomic_DNA"/>
</dbReference>
<gene>
    <name evidence="1" type="ORF">ARMGADRAFT_1006296</name>
</gene>
<organism evidence="1 2">
    <name type="scientific">Armillaria gallica</name>
    <name type="common">Bulbous honey fungus</name>
    <name type="synonym">Armillaria bulbosa</name>
    <dbReference type="NCBI Taxonomy" id="47427"/>
    <lineage>
        <taxon>Eukaryota</taxon>
        <taxon>Fungi</taxon>
        <taxon>Dikarya</taxon>
        <taxon>Basidiomycota</taxon>
        <taxon>Agaricomycotina</taxon>
        <taxon>Agaricomycetes</taxon>
        <taxon>Agaricomycetidae</taxon>
        <taxon>Agaricales</taxon>
        <taxon>Marasmiineae</taxon>
        <taxon>Physalacriaceae</taxon>
        <taxon>Armillaria</taxon>
    </lineage>
</organism>
<protein>
    <recommendedName>
        <fullName evidence="3">RRM domain-containing protein</fullName>
    </recommendedName>
</protein>
<dbReference type="OMA" id="CETNAYV"/>
<evidence type="ECO:0008006" key="3">
    <source>
        <dbReference type="Google" id="ProtNLM"/>
    </source>
</evidence>
<dbReference type="InterPro" id="IPR035979">
    <property type="entry name" value="RBD_domain_sf"/>
</dbReference>
<dbReference type="GO" id="GO:0003676">
    <property type="term" value="F:nucleic acid binding"/>
    <property type="evidence" value="ECO:0007669"/>
    <property type="project" value="InterPro"/>
</dbReference>
<dbReference type="AlphaFoldDB" id="A0A2H3E6B3"/>